<dbReference type="SUPFAM" id="SSF52058">
    <property type="entry name" value="L domain-like"/>
    <property type="match status" value="2"/>
</dbReference>
<sequence>MVNLINLSIHGNKLQHLDSRLFSYLHKLSLLDFEYNNIETLHNNIFSNLTNLRYLYMAHNHLKSLTDIRLFRSQTGLIDLTLDDNKIRTISAFVLSPLISLKKFKLANNPFECSCELQETIMWAESKCINTRATCDEPSKFKSQFWSVLRNETCPNPWAKIKECSSYVCTYVNDTQEMDCADLNLGKFETEHLPFNETKIVQLNLNNNGIQSLESNAFNQWPRITILQLSINELSTLKHRLFYTLKELTYLSLDNNLLESLDDRLFHFQEKLITLYIYNNKLLTITEKLMEPLITLHTLSLKGNRLTCDCKLQSTFTLLMKRGVWSDAMCETPEKYAGKSWKLMEKELECGITVQYLTISTQTVIIVSSGMILFCCSSVVVCYVCIGWRKTCRKRTNRHTNENVQYDDVETMANTSPKTARFSNTENLYDYPILRNSYLSIIDPNVKSEPVIYDDVV</sequence>
<dbReference type="InterPro" id="IPR051963">
    <property type="entry name" value="Adhesion_GPCR_A"/>
</dbReference>
<keyword evidence="6" id="KW-1133">Transmembrane helix</keyword>
<dbReference type="SMART" id="SM00082">
    <property type="entry name" value="LRRCT"/>
    <property type="match status" value="2"/>
</dbReference>
<dbReference type="EMBL" id="JASPKZ010007163">
    <property type="protein sequence ID" value="KAJ9586409.1"/>
    <property type="molecule type" value="Genomic_DNA"/>
</dbReference>
<keyword evidence="4" id="KW-0677">Repeat</keyword>
<keyword evidence="6" id="KW-0472">Membrane</keyword>
<reference evidence="8" key="2">
    <citation type="submission" date="2023-05" db="EMBL/GenBank/DDBJ databases">
        <authorList>
            <person name="Fouks B."/>
        </authorList>
    </citation>
    <scope>NUCLEOTIDE SEQUENCE</scope>
    <source>
        <strain evidence="8">Stay&amp;Tobe</strain>
        <tissue evidence="8">Testes</tissue>
    </source>
</reference>
<keyword evidence="5" id="KW-0675">Receptor</keyword>
<dbReference type="InterPro" id="IPR003591">
    <property type="entry name" value="Leu-rich_rpt_typical-subtyp"/>
</dbReference>
<evidence type="ECO:0000256" key="3">
    <source>
        <dbReference type="ARBA" id="ARBA00022729"/>
    </source>
</evidence>
<keyword evidence="2" id="KW-0433">Leucine-rich repeat</keyword>
<dbReference type="PANTHER" id="PTHR45930:SF4">
    <property type="entry name" value="ADHESION G PROTEIN-COUPLED RECEPTOR A3"/>
    <property type="match status" value="1"/>
</dbReference>
<feature type="domain" description="LRRCT" evidence="7">
    <location>
        <begin position="304"/>
        <end position="351"/>
    </location>
</feature>
<keyword evidence="3" id="KW-0732">Signal</keyword>
<protein>
    <recommendedName>
        <fullName evidence="7">LRRCT domain-containing protein</fullName>
    </recommendedName>
</protein>
<dbReference type="Gene3D" id="3.80.10.10">
    <property type="entry name" value="Ribonuclease Inhibitor"/>
    <property type="match status" value="3"/>
</dbReference>
<evidence type="ECO:0000256" key="4">
    <source>
        <dbReference type="ARBA" id="ARBA00022737"/>
    </source>
</evidence>
<name>A0AAD8EE07_DIPPU</name>
<dbReference type="Pfam" id="PF13855">
    <property type="entry name" value="LRR_8"/>
    <property type="match status" value="2"/>
</dbReference>
<proteinExistence type="inferred from homology"/>
<dbReference type="PROSITE" id="PS51450">
    <property type="entry name" value="LRR"/>
    <property type="match status" value="1"/>
</dbReference>
<dbReference type="PANTHER" id="PTHR45930">
    <property type="entry name" value="G-PROTEIN COUPLED RECEPTOR 124-LIKE PROTEIN"/>
    <property type="match status" value="1"/>
</dbReference>
<keyword evidence="9" id="KW-1185">Reference proteome</keyword>
<evidence type="ECO:0000256" key="1">
    <source>
        <dbReference type="ARBA" id="ARBA00007343"/>
    </source>
</evidence>
<dbReference type="GO" id="GO:0007166">
    <property type="term" value="P:cell surface receptor signaling pathway"/>
    <property type="evidence" value="ECO:0007669"/>
    <property type="project" value="TreeGrafter"/>
</dbReference>
<dbReference type="SMART" id="SM00369">
    <property type="entry name" value="LRR_TYP"/>
    <property type="match status" value="6"/>
</dbReference>
<organism evidence="8 9">
    <name type="scientific">Diploptera punctata</name>
    <name type="common">Pacific beetle cockroach</name>
    <dbReference type="NCBI Taxonomy" id="6984"/>
    <lineage>
        <taxon>Eukaryota</taxon>
        <taxon>Metazoa</taxon>
        <taxon>Ecdysozoa</taxon>
        <taxon>Arthropoda</taxon>
        <taxon>Hexapoda</taxon>
        <taxon>Insecta</taxon>
        <taxon>Pterygota</taxon>
        <taxon>Neoptera</taxon>
        <taxon>Polyneoptera</taxon>
        <taxon>Dictyoptera</taxon>
        <taxon>Blattodea</taxon>
        <taxon>Blaberoidea</taxon>
        <taxon>Blaberidae</taxon>
        <taxon>Diplopterinae</taxon>
        <taxon>Diploptera</taxon>
    </lineage>
</organism>
<dbReference type="InterPro" id="IPR000483">
    <property type="entry name" value="Cys-rich_flank_reg_C"/>
</dbReference>
<evidence type="ECO:0000256" key="6">
    <source>
        <dbReference type="SAM" id="Phobius"/>
    </source>
</evidence>
<dbReference type="AlphaFoldDB" id="A0AAD8EE07"/>
<gene>
    <name evidence="8" type="ORF">L9F63_019944</name>
</gene>
<feature type="domain" description="LRRCT" evidence="7">
    <location>
        <begin position="109"/>
        <end position="155"/>
    </location>
</feature>
<comment type="caution">
    <text evidence="8">The sequence shown here is derived from an EMBL/GenBank/DDBJ whole genome shotgun (WGS) entry which is preliminary data.</text>
</comment>
<keyword evidence="6" id="KW-0812">Transmembrane</keyword>
<dbReference type="InterPro" id="IPR032675">
    <property type="entry name" value="LRR_dom_sf"/>
</dbReference>
<dbReference type="Proteomes" id="UP001233999">
    <property type="component" value="Unassembled WGS sequence"/>
</dbReference>
<accession>A0AAD8EE07</accession>
<evidence type="ECO:0000256" key="2">
    <source>
        <dbReference type="ARBA" id="ARBA00022614"/>
    </source>
</evidence>
<evidence type="ECO:0000313" key="9">
    <source>
        <dbReference type="Proteomes" id="UP001233999"/>
    </source>
</evidence>
<comment type="similarity">
    <text evidence="1">Belongs to the G-protein coupled receptor 2 family. Adhesion G-protein coupled receptor (ADGR) subfamily.</text>
</comment>
<reference evidence="8" key="1">
    <citation type="journal article" date="2023" name="IScience">
        <title>Live-bearing cockroach genome reveals convergent evolutionary mechanisms linked to viviparity in insects and beyond.</title>
        <authorList>
            <person name="Fouks B."/>
            <person name="Harrison M.C."/>
            <person name="Mikhailova A.A."/>
            <person name="Marchal E."/>
            <person name="English S."/>
            <person name="Carruthers M."/>
            <person name="Jennings E.C."/>
            <person name="Chiamaka E.L."/>
            <person name="Frigard R.A."/>
            <person name="Pippel M."/>
            <person name="Attardo G.M."/>
            <person name="Benoit J.B."/>
            <person name="Bornberg-Bauer E."/>
            <person name="Tobe S.S."/>
        </authorList>
    </citation>
    <scope>NUCLEOTIDE SEQUENCE</scope>
    <source>
        <strain evidence="8">Stay&amp;Tobe</strain>
    </source>
</reference>
<dbReference type="InterPro" id="IPR001611">
    <property type="entry name" value="Leu-rich_rpt"/>
</dbReference>
<feature type="transmembrane region" description="Helical" evidence="6">
    <location>
        <begin position="364"/>
        <end position="388"/>
    </location>
</feature>
<evidence type="ECO:0000313" key="8">
    <source>
        <dbReference type="EMBL" id="KAJ9586409.1"/>
    </source>
</evidence>
<evidence type="ECO:0000259" key="7">
    <source>
        <dbReference type="SMART" id="SM00082"/>
    </source>
</evidence>
<dbReference type="GO" id="GO:0005886">
    <property type="term" value="C:plasma membrane"/>
    <property type="evidence" value="ECO:0007669"/>
    <property type="project" value="TreeGrafter"/>
</dbReference>
<evidence type="ECO:0000256" key="5">
    <source>
        <dbReference type="ARBA" id="ARBA00023170"/>
    </source>
</evidence>